<dbReference type="InterPro" id="IPR025388">
    <property type="entry name" value="Alginate_export_dom"/>
</dbReference>
<sequence length="459" mass="51254">MLLVTARAHTDDGTAAQTVHPPERPELRSNRWQEDWSALSDPALRTRPLDRLKYLPLIADDPRSFVSLGANGRERLESNDAPGFGTRAMPDSYLLQRLQMHADVNFNAHWRLFVQVEDVRSISKADPSPTDRNPLDLRNAFVAYKVALGGGTLMARLGRQDFAFEQQRFLSLRDGPNVRQSFDAALLRYERDDWEVSGFISQPVQYRADESFDDQSNRHLRFDLLRAEHHGLEDRSLSSFYARYAADGADYPDGSGRERRDVIDVRFAGSAASWDWDVEGMLQQGSVGDAEVQAWALAGRAGYTFTQQPWSPRLGIQADSASGDRRSGDGRIETFNPLFPNGSYSFSLAGYTGYVNLIQLKPSITIEPFVGLETTAAFGMLWRQRTSDAVYLQPNVPVAATAGQPKRRTGTYAQLKAEWTLSRNVSIAAELVHYAVAEVLRNAGGSDSNYAGFEVSFAW</sequence>
<feature type="compositionally biased region" description="Basic and acidic residues" evidence="1">
    <location>
        <begin position="21"/>
        <end position="30"/>
    </location>
</feature>
<accession>A0ABS0BCJ5</accession>
<reference evidence="3 4" key="1">
    <citation type="submission" date="2020-11" db="EMBL/GenBank/DDBJ databases">
        <title>Draft Genome Sequence and Secondary Metabolite Biosynthetic Potential of the Lysobacter niastensis Type strain DSM 18481.</title>
        <authorList>
            <person name="Turrini P."/>
            <person name="Artuso I."/>
            <person name="Tescari M."/>
            <person name="Lugli G.A."/>
            <person name="Frangipani E."/>
            <person name="Ventura M."/>
            <person name="Visca P."/>
        </authorList>
    </citation>
    <scope>NUCLEOTIDE SEQUENCE [LARGE SCALE GENOMIC DNA]</scope>
    <source>
        <strain evidence="3 4">DSM 18481</strain>
    </source>
</reference>
<gene>
    <name evidence="3" type="ORF">IU514_15340</name>
</gene>
<dbReference type="Pfam" id="PF13372">
    <property type="entry name" value="Alginate_exp"/>
    <property type="match status" value="1"/>
</dbReference>
<dbReference type="EMBL" id="JADLZT010000009">
    <property type="protein sequence ID" value="MBF6025407.1"/>
    <property type="molecule type" value="Genomic_DNA"/>
</dbReference>
<keyword evidence="4" id="KW-1185">Reference proteome</keyword>
<evidence type="ECO:0000313" key="3">
    <source>
        <dbReference type="EMBL" id="MBF6025407.1"/>
    </source>
</evidence>
<dbReference type="InterPro" id="IPR053728">
    <property type="entry name" value="Alginate_Permeability_Chnl"/>
</dbReference>
<name>A0ABS0BCJ5_9GAMM</name>
<protein>
    <submittedName>
        <fullName evidence="3">Alginate export family protein</fullName>
    </submittedName>
</protein>
<organism evidence="3 4">
    <name type="scientific">Lysobacter niastensis</name>
    <dbReference type="NCBI Taxonomy" id="380629"/>
    <lineage>
        <taxon>Bacteria</taxon>
        <taxon>Pseudomonadati</taxon>
        <taxon>Pseudomonadota</taxon>
        <taxon>Gammaproteobacteria</taxon>
        <taxon>Lysobacterales</taxon>
        <taxon>Lysobacteraceae</taxon>
        <taxon>Lysobacter</taxon>
    </lineage>
</organism>
<feature type="region of interest" description="Disordered" evidence="1">
    <location>
        <begin position="6"/>
        <end position="30"/>
    </location>
</feature>
<evidence type="ECO:0000259" key="2">
    <source>
        <dbReference type="Pfam" id="PF13372"/>
    </source>
</evidence>
<feature type="domain" description="Alginate export" evidence="2">
    <location>
        <begin position="66"/>
        <end position="452"/>
    </location>
</feature>
<dbReference type="RefSeq" id="WP_194932018.1">
    <property type="nucleotide sequence ID" value="NZ_JADLZT010000009.1"/>
</dbReference>
<comment type="caution">
    <text evidence="3">The sequence shown here is derived from an EMBL/GenBank/DDBJ whole genome shotgun (WGS) entry which is preliminary data.</text>
</comment>
<evidence type="ECO:0000313" key="4">
    <source>
        <dbReference type="Proteomes" id="UP001429984"/>
    </source>
</evidence>
<proteinExistence type="predicted"/>
<evidence type="ECO:0000256" key="1">
    <source>
        <dbReference type="SAM" id="MobiDB-lite"/>
    </source>
</evidence>
<dbReference type="Proteomes" id="UP001429984">
    <property type="component" value="Unassembled WGS sequence"/>
</dbReference>
<dbReference type="Gene3D" id="2.40.160.100">
    <property type="match status" value="1"/>
</dbReference>